<keyword evidence="5" id="KW-0282">Flagellum</keyword>
<evidence type="ECO:0000256" key="2">
    <source>
        <dbReference type="ARBA" id="ARBA00004430"/>
    </source>
</evidence>
<dbReference type="PANTHER" id="PTHR46613:SF1">
    <property type="entry name" value="RADIAL SPOKE HEAD 10 HOMOLOG B-RELATED"/>
    <property type="match status" value="1"/>
</dbReference>
<keyword evidence="8" id="KW-0966">Cell projection</keyword>
<dbReference type="SUPFAM" id="SSF82185">
    <property type="entry name" value="Histone H3 K4-specific methyltransferase SET7/9 N-terminal domain"/>
    <property type="match status" value="2"/>
</dbReference>
<protein>
    <submittedName>
        <fullName evidence="10">Uncharacterized protein</fullName>
    </submittedName>
</protein>
<evidence type="ECO:0000256" key="8">
    <source>
        <dbReference type="ARBA" id="ARBA00023273"/>
    </source>
</evidence>
<organism evidence="10 11">
    <name type="scientific">Spodoptera exigua</name>
    <name type="common">Beet armyworm</name>
    <name type="synonym">Noctua fulgens</name>
    <dbReference type="NCBI Taxonomy" id="7107"/>
    <lineage>
        <taxon>Eukaryota</taxon>
        <taxon>Metazoa</taxon>
        <taxon>Ecdysozoa</taxon>
        <taxon>Arthropoda</taxon>
        <taxon>Hexapoda</taxon>
        <taxon>Insecta</taxon>
        <taxon>Pterygota</taxon>
        <taxon>Neoptera</taxon>
        <taxon>Endopterygota</taxon>
        <taxon>Lepidoptera</taxon>
        <taxon>Glossata</taxon>
        <taxon>Ditrysia</taxon>
        <taxon>Noctuoidea</taxon>
        <taxon>Noctuidae</taxon>
        <taxon>Amphipyrinae</taxon>
        <taxon>Spodoptera</taxon>
    </lineage>
</organism>
<name>A0A835GFV6_SPOEX</name>
<dbReference type="InterPro" id="IPR003409">
    <property type="entry name" value="MORN"/>
</dbReference>
<sequence>MFYVDSQRTVTRRESSLVVNKKTGHGHDMDFDVWSTLHGQSTVPLNSDSSASMSLNNRPRGSIRKDLIAMMFDAMLESIVESWETIAMKGEDSSRLDLGTKTASETTVTGGKKKKPTTKASRSKRSRSKLEFEPHIDCIKTIWWSGMDEKAVVRFKNGNLYEGDLSSKSMHGEGRYVWADGTVYLGQFKDNKINGNGTLQWKDDTWYQGEFADNLRHGKGLYVDSRTQRSYMGSWHFGTKHGDGAIYYSYNFKNSYDGNWIHNERFGYGSREYDESSGYKGHWDRNIRQGKGLMIWPNHDFYRGDWQNGIMSGYGIYIWEACYNNTMAVPSMNAFCGTWEKGQRHGYGILHLGSHYKGEFKKNKKHGVGKFVTNNGLILQDKNLFVDDNITPAVGAETRYMQDARRSLSIYPFGHEPHSFDICDNNVGLNYHVDEAFKNLDKRDEIRNSIIMEYMENNKILDRELSEILGNQETASEQAMRKEKIDTLIDFEETSLRNCLKCYETELLNIYYKYATICNTEEIGFTPVLIRLHLWQLYYDCNVHERGLTLVEIDRIYHQNPEWLARSAHNPFEKVYYWQFLHSLISVARRLYPKRKLPGGKPDTMIASAFRNFMDMDVIPGTSRQKGHLVNGFGHFVPLRATYDLYRSLGEPHSVRTFLRAVRRPPHSHHQPAIVKVPDICLPLGRNVYIFGDDLSFVVDDNELPDLYGLPENIENLKLFNFGNLSSKTIIKIFSKIFPQLYEQNKIMNLDIELSFFEFFEAFVSCAEESIRVADEERKYKEMSMHNENLVPPGTPAGYGAKSNTPGRNRLMKDADLAQLPPDFGVMDYISTQQDDYRNPYPSVTKPLMMSSPPWLLNRVIRSDLTHNHGTAPPRGDYQCLDTHTPIGHIREMRLFRYQSFDPSTCLQNFPSFEKSLDTNETKKI</sequence>
<accession>A0A835GFV6</accession>
<dbReference type="Proteomes" id="UP000648187">
    <property type="component" value="Unassembled WGS sequence"/>
</dbReference>
<dbReference type="PANTHER" id="PTHR46613">
    <property type="entry name" value="RADIAL SPOKE HEAD 10 HOMOLOG B-RELATED"/>
    <property type="match status" value="1"/>
</dbReference>
<dbReference type="Pfam" id="PF02493">
    <property type="entry name" value="MORN"/>
    <property type="match status" value="8"/>
</dbReference>
<feature type="region of interest" description="Disordered" evidence="9">
    <location>
        <begin position="97"/>
        <end position="127"/>
    </location>
</feature>
<proteinExistence type="predicted"/>
<dbReference type="GO" id="GO:0031514">
    <property type="term" value="C:motile cilium"/>
    <property type="evidence" value="ECO:0007669"/>
    <property type="project" value="UniProtKB-SubCell"/>
</dbReference>
<gene>
    <name evidence="10" type="ORF">HW555_006562</name>
</gene>
<evidence type="ECO:0000256" key="3">
    <source>
        <dbReference type="ARBA" id="ARBA00022490"/>
    </source>
</evidence>
<keyword evidence="4" id="KW-0677">Repeat</keyword>
<comment type="caution">
    <text evidence="10">The sequence shown here is derived from an EMBL/GenBank/DDBJ whole genome shotgun (WGS) entry which is preliminary data.</text>
</comment>
<dbReference type="Gene3D" id="2.20.110.10">
    <property type="entry name" value="Histone H3 K4-specific methyltransferase SET7/9 N-terminal domain"/>
    <property type="match status" value="3"/>
</dbReference>
<keyword evidence="6" id="KW-0969">Cilium</keyword>
<evidence type="ECO:0000256" key="1">
    <source>
        <dbReference type="ARBA" id="ARBA00004230"/>
    </source>
</evidence>
<evidence type="ECO:0000313" key="10">
    <source>
        <dbReference type="EMBL" id="KAF9415930.1"/>
    </source>
</evidence>
<dbReference type="SMART" id="SM00698">
    <property type="entry name" value="MORN"/>
    <property type="match status" value="9"/>
</dbReference>
<evidence type="ECO:0000313" key="11">
    <source>
        <dbReference type="Proteomes" id="UP000648187"/>
    </source>
</evidence>
<dbReference type="EMBL" id="JACKWZ010000099">
    <property type="protein sequence ID" value="KAF9415930.1"/>
    <property type="molecule type" value="Genomic_DNA"/>
</dbReference>
<feature type="compositionally biased region" description="Basic residues" evidence="9">
    <location>
        <begin position="111"/>
        <end position="127"/>
    </location>
</feature>
<evidence type="ECO:0000256" key="4">
    <source>
        <dbReference type="ARBA" id="ARBA00022737"/>
    </source>
</evidence>
<keyword evidence="11" id="KW-1185">Reference proteome</keyword>
<dbReference type="GO" id="GO:0005930">
    <property type="term" value="C:axoneme"/>
    <property type="evidence" value="ECO:0007669"/>
    <property type="project" value="UniProtKB-SubCell"/>
</dbReference>
<comment type="subcellular location">
    <subcellularLocation>
        <location evidence="1">Cell projection</location>
        <location evidence="1">Cilium</location>
        <location evidence="1">Flagellum</location>
    </subcellularLocation>
    <subcellularLocation>
        <location evidence="2">Cytoplasm</location>
        <location evidence="2">Cytoskeleton</location>
        <location evidence="2">Cilium axoneme</location>
    </subcellularLocation>
</comment>
<keyword evidence="7" id="KW-0206">Cytoskeleton</keyword>
<dbReference type="AlphaFoldDB" id="A0A835GFV6"/>
<evidence type="ECO:0000256" key="9">
    <source>
        <dbReference type="SAM" id="MobiDB-lite"/>
    </source>
</evidence>
<evidence type="ECO:0000256" key="7">
    <source>
        <dbReference type="ARBA" id="ARBA00023212"/>
    </source>
</evidence>
<evidence type="ECO:0000256" key="5">
    <source>
        <dbReference type="ARBA" id="ARBA00022846"/>
    </source>
</evidence>
<reference evidence="10" key="1">
    <citation type="submission" date="2020-08" db="EMBL/GenBank/DDBJ databases">
        <title>Spodoptera exigua strain:BAW_Kor-Di-RS1 Genome sequencing and assembly.</title>
        <authorList>
            <person name="Kim J."/>
            <person name="Nam H.Y."/>
            <person name="Kwon M."/>
            <person name="Choi J.H."/>
            <person name="Cho S.R."/>
            <person name="Kim G.-H."/>
        </authorList>
    </citation>
    <scope>NUCLEOTIDE SEQUENCE</scope>
    <source>
        <strain evidence="10">BAW_Kor-Di-RS1</strain>
        <tissue evidence="10">Whole-body</tissue>
    </source>
</reference>
<keyword evidence="3" id="KW-0963">Cytoplasm</keyword>
<evidence type="ECO:0000256" key="6">
    <source>
        <dbReference type="ARBA" id="ARBA00023069"/>
    </source>
</evidence>